<dbReference type="GO" id="GO:0070936">
    <property type="term" value="P:protein K48-linked ubiquitination"/>
    <property type="evidence" value="ECO:0007669"/>
    <property type="project" value="TreeGrafter"/>
</dbReference>
<dbReference type="OrthoDB" id="660555at2759"/>
<keyword evidence="9" id="KW-0479">Metal-binding</keyword>
<feature type="compositionally biased region" description="Low complexity" evidence="18">
    <location>
        <begin position="539"/>
        <end position="563"/>
    </location>
</feature>
<feature type="compositionally biased region" description="Basic and acidic residues" evidence="18">
    <location>
        <begin position="72"/>
        <end position="83"/>
    </location>
</feature>
<keyword evidence="7" id="KW-0808">Transferase</keyword>
<feature type="region of interest" description="Disordered" evidence="18">
    <location>
        <begin position="539"/>
        <end position="577"/>
    </location>
</feature>
<feature type="domain" description="RING-type" evidence="19">
    <location>
        <begin position="595"/>
        <end position="637"/>
    </location>
</feature>
<organism evidence="21">
    <name type="scientific">Gaeumannomyces tritici (strain R3-111a-1)</name>
    <name type="common">Wheat and barley take-all root rot fungus</name>
    <name type="synonym">Gaeumannomyces graminis var. tritici</name>
    <dbReference type="NCBI Taxonomy" id="644352"/>
    <lineage>
        <taxon>Eukaryota</taxon>
        <taxon>Fungi</taxon>
        <taxon>Dikarya</taxon>
        <taxon>Ascomycota</taxon>
        <taxon>Pezizomycotina</taxon>
        <taxon>Sordariomycetes</taxon>
        <taxon>Sordariomycetidae</taxon>
        <taxon>Magnaporthales</taxon>
        <taxon>Magnaporthaceae</taxon>
        <taxon>Gaeumannomyces</taxon>
    </lineage>
</organism>
<reference evidence="21" key="3">
    <citation type="submission" date="2010-09" db="EMBL/GenBank/DDBJ databases">
        <title>Annotation of Gaeumannomyces graminis var. tritici R3-111a-1.</title>
        <authorList>
            <consortium name="The Broad Institute Genome Sequencing Platform"/>
            <person name="Ma L.-J."/>
            <person name="Dead R."/>
            <person name="Young S.K."/>
            <person name="Zeng Q."/>
            <person name="Gargeya S."/>
            <person name="Fitzgerald M."/>
            <person name="Haas B."/>
            <person name="Abouelleil A."/>
            <person name="Alvarado L."/>
            <person name="Arachchi H.M."/>
            <person name="Berlin A."/>
            <person name="Brown A."/>
            <person name="Chapman S.B."/>
            <person name="Chen Z."/>
            <person name="Dunbar C."/>
            <person name="Freedman E."/>
            <person name="Gearin G."/>
            <person name="Gellesch M."/>
            <person name="Goldberg J."/>
            <person name="Griggs A."/>
            <person name="Gujja S."/>
            <person name="Heiman D."/>
            <person name="Howarth C."/>
            <person name="Larson L."/>
            <person name="Lui A."/>
            <person name="MacDonald P.J.P."/>
            <person name="Mehta T."/>
            <person name="Montmayeur A."/>
            <person name="Murphy C."/>
            <person name="Neiman D."/>
            <person name="Pearson M."/>
            <person name="Priest M."/>
            <person name="Roberts A."/>
            <person name="Saif S."/>
            <person name="Shea T."/>
            <person name="Shenoy N."/>
            <person name="Sisk P."/>
            <person name="Stolte C."/>
            <person name="Sykes S."/>
            <person name="Yandava C."/>
            <person name="Wortman J."/>
            <person name="Nusbaum C."/>
            <person name="Birren B."/>
        </authorList>
    </citation>
    <scope>NUCLEOTIDE SEQUENCE</scope>
    <source>
        <strain evidence="21">R3-111a-1</strain>
    </source>
</reference>
<evidence type="ECO:0000256" key="7">
    <source>
        <dbReference type="ARBA" id="ARBA00022679"/>
    </source>
</evidence>
<proteinExistence type="predicted"/>
<evidence type="ECO:0000256" key="2">
    <source>
        <dbReference type="ARBA" id="ARBA00004170"/>
    </source>
</evidence>
<evidence type="ECO:0000256" key="3">
    <source>
        <dbReference type="ARBA" id="ARBA00004177"/>
    </source>
</evidence>
<reference evidence="22" key="5">
    <citation type="submission" date="2018-04" db="UniProtKB">
        <authorList>
            <consortium name="EnsemblFungi"/>
        </authorList>
    </citation>
    <scope>IDENTIFICATION</scope>
    <source>
        <strain evidence="22">R3-111a-1</strain>
    </source>
</reference>
<dbReference type="AlphaFoldDB" id="J3PFE9"/>
<dbReference type="RefSeq" id="XP_009228385.1">
    <property type="nucleotide sequence ID" value="XM_009230121.1"/>
</dbReference>
<dbReference type="Pfam" id="PF01363">
    <property type="entry name" value="FYVE"/>
    <property type="match status" value="1"/>
</dbReference>
<gene>
    <name evidence="22" type="primary">20352684</name>
    <name evidence="21" type="ORF">GGTG_12226</name>
</gene>
<feature type="region of interest" description="Disordered" evidence="18">
    <location>
        <begin position="355"/>
        <end position="399"/>
    </location>
</feature>
<dbReference type="HOGENOM" id="CLU_022550_3_0_1"/>
<dbReference type="EMBL" id="GL385402">
    <property type="protein sequence ID" value="EJT70051.1"/>
    <property type="molecule type" value="Genomic_DNA"/>
</dbReference>
<evidence type="ECO:0000256" key="6">
    <source>
        <dbReference type="ARBA" id="ARBA00012483"/>
    </source>
</evidence>
<dbReference type="CDD" id="cd16489">
    <property type="entry name" value="mRING-CH-C4HC2H_ZNRF"/>
    <property type="match status" value="1"/>
</dbReference>
<dbReference type="GeneID" id="20352684"/>
<dbReference type="Proteomes" id="UP000006039">
    <property type="component" value="Unassembled WGS sequence"/>
</dbReference>
<evidence type="ECO:0000313" key="22">
    <source>
        <dbReference type="EnsemblFungi" id="EJT70051"/>
    </source>
</evidence>
<dbReference type="SMART" id="SM00184">
    <property type="entry name" value="RING"/>
    <property type="match status" value="1"/>
</dbReference>
<dbReference type="InterPro" id="IPR013083">
    <property type="entry name" value="Znf_RING/FYVE/PHD"/>
</dbReference>
<feature type="region of interest" description="Disordered" evidence="18">
    <location>
        <begin position="1"/>
        <end position="46"/>
    </location>
</feature>
<sequence>MSASAAEGSRPPHHSDGHEAADDGTVSVSGSSYIGSDASEPEPSACRWRSERYFDQECSRYFDCPSHMVERAVSDHGHGDPQEHGGPAPTPAPAGADQPSSPPPSRDIDRVVSGGINSELVGERPVAMDDRSTEQDAPATPVPVPTPPAPSATSSLGEVGGNRDNPLRSALVEALQIQAATAPLSLLNPSGSGRSTSALIPGSRPLPARPPRDTEEPPLPSLPPPSPLTEGPTARLGAPPTLVPRLSRTGESTGRRQPAPAIVLPRWQPDAEVTLCPICHTQFSIFVRKHHCRKCGRVVCNSCSPHRITIPFQFIVQPPGQTRGPRYAHPILGGELGYPDSSALAGGDRVRLCNPCVPDPNTSPPQAQLSPGARRSPHNRSQSNAGTAPTSPDGVSGRHPDFYVSLGAIGNAYARSRSITMQPEGGGVSPGSRGSSSAYPSTQRSIMTGTPPSYLPSQHRYQPTMDPRQSGGPSTTAHYRHRRSLPPPPSQPQYQIPEEDECPVCHRELPRRTLPNVEALRESHIAACIVTHSTYGASPARPAASSSAENGGSGEGSSSSSGAQTQPRLPPIPPRRTGMFPYLATEKDCVDSAECTICLEEFEVGAPMARLECLCRFHHACISAWFVNHPGRCPVHQHDSFGY</sequence>
<dbReference type="GO" id="GO:0005768">
    <property type="term" value="C:endosome"/>
    <property type="evidence" value="ECO:0007669"/>
    <property type="project" value="UniProtKB-SubCell"/>
</dbReference>
<evidence type="ECO:0000256" key="4">
    <source>
        <dbReference type="ARBA" id="ARBA00004371"/>
    </source>
</evidence>
<dbReference type="GO" id="GO:0061630">
    <property type="term" value="F:ubiquitin protein ligase activity"/>
    <property type="evidence" value="ECO:0007669"/>
    <property type="project" value="UniProtKB-EC"/>
</dbReference>
<comment type="pathway">
    <text evidence="5">Protein modification; protein ubiquitination.</text>
</comment>
<reference evidence="21" key="2">
    <citation type="submission" date="2010-07" db="EMBL/GenBank/DDBJ databases">
        <authorList>
            <consortium name="The Broad Institute Genome Sequencing Platform"/>
            <consortium name="Broad Institute Genome Sequencing Center for Infectious Disease"/>
            <person name="Ma L.-J."/>
            <person name="Dead R."/>
            <person name="Young S."/>
            <person name="Zeng Q."/>
            <person name="Koehrsen M."/>
            <person name="Alvarado L."/>
            <person name="Berlin A."/>
            <person name="Chapman S.B."/>
            <person name="Chen Z."/>
            <person name="Freedman E."/>
            <person name="Gellesch M."/>
            <person name="Goldberg J."/>
            <person name="Griggs A."/>
            <person name="Gujja S."/>
            <person name="Heilman E.R."/>
            <person name="Heiman D."/>
            <person name="Hepburn T."/>
            <person name="Howarth C."/>
            <person name="Jen D."/>
            <person name="Larson L."/>
            <person name="Mehta T."/>
            <person name="Neiman D."/>
            <person name="Pearson M."/>
            <person name="Roberts A."/>
            <person name="Saif S."/>
            <person name="Shea T."/>
            <person name="Shenoy N."/>
            <person name="Sisk P."/>
            <person name="Stolte C."/>
            <person name="Sykes S."/>
            <person name="Walk T."/>
            <person name="White J."/>
            <person name="Yandava C."/>
            <person name="Haas B."/>
            <person name="Nusbaum C."/>
            <person name="Birren B."/>
        </authorList>
    </citation>
    <scope>NUCLEOTIDE SEQUENCE</scope>
    <source>
        <strain evidence="21">R3-111a-1</strain>
    </source>
</reference>
<dbReference type="EC" id="2.3.2.27" evidence="6"/>
<evidence type="ECO:0000256" key="1">
    <source>
        <dbReference type="ARBA" id="ARBA00000900"/>
    </source>
</evidence>
<evidence type="ECO:0000256" key="12">
    <source>
        <dbReference type="ARBA" id="ARBA00022786"/>
    </source>
</evidence>
<dbReference type="PANTHER" id="PTHR46661:SF4">
    <property type="entry name" value="RING-TYPE DOMAIN-CONTAINING PROTEIN"/>
    <property type="match status" value="1"/>
</dbReference>
<keyword evidence="14" id="KW-0472">Membrane</keyword>
<dbReference type="Gene3D" id="3.30.40.10">
    <property type="entry name" value="Zinc/RING finger domain, C3HC4 (zinc finger)"/>
    <property type="match status" value="2"/>
</dbReference>
<protein>
    <recommendedName>
        <fullName evidence="6">RING-type E3 ubiquitin transferase</fullName>
        <ecNumber evidence="6">2.3.2.27</ecNumber>
    </recommendedName>
</protein>
<reference evidence="22" key="4">
    <citation type="journal article" date="2015" name="G3 (Bethesda)">
        <title>Genome sequences of three phytopathogenic species of the Magnaporthaceae family of fungi.</title>
        <authorList>
            <person name="Okagaki L.H."/>
            <person name="Nunes C.C."/>
            <person name="Sailsbery J."/>
            <person name="Clay B."/>
            <person name="Brown D."/>
            <person name="John T."/>
            <person name="Oh Y."/>
            <person name="Young N."/>
            <person name="Fitzgerald M."/>
            <person name="Haas B.J."/>
            <person name="Zeng Q."/>
            <person name="Young S."/>
            <person name="Adiconis X."/>
            <person name="Fan L."/>
            <person name="Levin J.Z."/>
            <person name="Mitchell T.K."/>
            <person name="Okubara P.A."/>
            <person name="Farman M.L."/>
            <person name="Kohn L.M."/>
            <person name="Birren B."/>
            <person name="Ma L.-J."/>
            <person name="Dean R.A."/>
        </authorList>
    </citation>
    <scope>NUCLEOTIDE SEQUENCE</scope>
    <source>
        <strain evidence="22">R3-111a-1</strain>
    </source>
</reference>
<feature type="region of interest" description="Disordered" evidence="18">
    <location>
        <begin position="72"/>
        <end position="165"/>
    </location>
</feature>
<evidence type="ECO:0000256" key="13">
    <source>
        <dbReference type="ARBA" id="ARBA00022833"/>
    </source>
</evidence>
<dbReference type="EnsemblFungi" id="EJT70051">
    <property type="protein sequence ID" value="EJT70051"/>
    <property type="gene ID" value="GGTG_12226"/>
</dbReference>
<comment type="subcellular location">
    <subcellularLocation>
        <location evidence="3">Endosome</location>
    </subcellularLocation>
    <subcellularLocation>
        <location evidence="4">Lysosome</location>
    </subcellularLocation>
    <subcellularLocation>
        <location evidence="2">Membrane</location>
        <topology evidence="2">Peripheral membrane protein</topology>
    </subcellularLocation>
</comment>
<evidence type="ECO:0000259" key="20">
    <source>
        <dbReference type="PROSITE" id="PS50178"/>
    </source>
</evidence>
<keyword evidence="12" id="KW-0833">Ubl conjugation pathway</keyword>
<dbReference type="InterPro" id="IPR000306">
    <property type="entry name" value="Znf_FYVE"/>
</dbReference>
<evidence type="ECO:0000256" key="18">
    <source>
        <dbReference type="SAM" id="MobiDB-lite"/>
    </source>
</evidence>
<evidence type="ECO:0000256" key="14">
    <source>
        <dbReference type="ARBA" id="ARBA00023136"/>
    </source>
</evidence>
<dbReference type="InterPro" id="IPR051878">
    <property type="entry name" value="ZNRF_ubiq-protein_ligase"/>
</dbReference>
<dbReference type="InterPro" id="IPR001841">
    <property type="entry name" value="Znf_RING"/>
</dbReference>
<comment type="catalytic activity">
    <reaction evidence="1">
        <text>S-ubiquitinyl-[E2 ubiquitin-conjugating enzyme]-L-cysteine + [acceptor protein]-L-lysine = [E2 ubiquitin-conjugating enzyme]-L-cysteine + N(6)-ubiquitinyl-[acceptor protein]-L-lysine.</text>
        <dbReference type="EC" id="2.3.2.27"/>
    </reaction>
</comment>
<dbReference type="SUPFAM" id="SSF57903">
    <property type="entry name" value="FYVE/PHD zinc finger"/>
    <property type="match status" value="1"/>
</dbReference>
<keyword evidence="15" id="KW-0458">Lysosome</keyword>
<feature type="region of interest" description="Disordered" evidence="18">
    <location>
        <begin position="185"/>
        <end position="260"/>
    </location>
</feature>
<keyword evidence="11 17" id="KW-0863">Zinc-finger</keyword>
<dbReference type="eggNOG" id="KOG1729">
    <property type="taxonomic scope" value="Eukaryota"/>
</dbReference>
<dbReference type="GO" id="GO:0016020">
    <property type="term" value="C:membrane"/>
    <property type="evidence" value="ECO:0007669"/>
    <property type="project" value="UniProtKB-SubCell"/>
</dbReference>
<dbReference type="InterPro" id="IPR017455">
    <property type="entry name" value="Znf_FYVE-rel"/>
</dbReference>
<keyword evidence="16" id="KW-0449">Lipoprotein</keyword>
<evidence type="ECO:0000256" key="10">
    <source>
        <dbReference type="ARBA" id="ARBA00022753"/>
    </source>
</evidence>
<dbReference type="PROSITE" id="PS50178">
    <property type="entry name" value="ZF_FYVE"/>
    <property type="match status" value="1"/>
</dbReference>
<feature type="compositionally biased region" description="Polar residues" evidence="18">
    <location>
        <begin position="379"/>
        <end position="390"/>
    </location>
</feature>
<evidence type="ECO:0000256" key="17">
    <source>
        <dbReference type="PROSITE-ProRule" id="PRU00175"/>
    </source>
</evidence>
<evidence type="ECO:0000256" key="5">
    <source>
        <dbReference type="ARBA" id="ARBA00004906"/>
    </source>
</evidence>
<evidence type="ECO:0000259" key="19">
    <source>
        <dbReference type="PROSITE" id="PS50089"/>
    </source>
</evidence>
<evidence type="ECO:0000256" key="8">
    <source>
        <dbReference type="ARBA" id="ARBA00022707"/>
    </source>
</evidence>
<dbReference type="GO" id="GO:0008270">
    <property type="term" value="F:zinc ion binding"/>
    <property type="evidence" value="ECO:0007669"/>
    <property type="project" value="UniProtKB-KW"/>
</dbReference>
<feature type="compositionally biased region" description="Polar residues" evidence="18">
    <location>
        <begin position="438"/>
        <end position="461"/>
    </location>
</feature>
<evidence type="ECO:0000256" key="11">
    <source>
        <dbReference type="ARBA" id="ARBA00022771"/>
    </source>
</evidence>
<name>J3PFE9_GAET3</name>
<dbReference type="GO" id="GO:0043161">
    <property type="term" value="P:proteasome-mediated ubiquitin-dependent protein catabolic process"/>
    <property type="evidence" value="ECO:0007669"/>
    <property type="project" value="TreeGrafter"/>
</dbReference>
<dbReference type="PANTHER" id="PTHR46661">
    <property type="entry name" value="E3 UBIQUITIN-PROTEIN LIGASE ZNRF1-LIKE PROTEIN"/>
    <property type="match status" value="1"/>
</dbReference>
<feature type="region of interest" description="Disordered" evidence="18">
    <location>
        <begin position="420"/>
        <end position="497"/>
    </location>
</feature>
<dbReference type="STRING" id="644352.J3PFE9"/>
<evidence type="ECO:0000256" key="9">
    <source>
        <dbReference type="ARBA" id="ARBA00022723"/>
    </source>
</evidence>
<evidence type="ECO:0000313" key="23">
    <source>
        <dbReference type="Proteomes" id="UP000006039"/>
    </source>
</evidence>
<evidence type="ECO:0000256" key="15">
    <source>
        <dbReference type="ARBA" id="ARBA00023228"/>
    </source>
</evidence>
<evidence type="ECO:0000256" key="16">
    <source>
        <dbReference type="ARBA" id="ARBA00023288"/>
    </source>
</evidence>
<feature type="domain" description="FYVE-type" evidence="20">
    <location>
        <begin position="270"/>
        <end position="361"/>
    </location>
</feature>
<accession>J3PFE9</accession>
<keyword evidence="13" id="KW-0862">Zinc</keyword>
<feature type="compositionally biased region" description="Pro residues" evidence="18">
    <location>
        <begin position="140"/>
        <end position="150"/>
    </location>
</feature>
<dbReference type="FunCoup" id="J3PFE9">
    <property type="interactions" value="19"/>
</dbReference>
<evidence type="ECO:0000313" key="21">
    <source>
        <dbReference type="EMBL" id="EJT70051.1"/>
    </source>
</evidence>
<keyword evidence="10" id="KW-0967">Endosome</keyword>
<dbReference type="Pfam" id="PF13639">
    <property type="entry name" value="zf-RING_2"/>
    <property type="match status" value="1"/>
</dbReference>
<feature type="compositionally biased region" description="Polar residues" evidence="18">
    <location>
        <begin position="187"/>
        <end position="198"/>
    </location>
</feature>
<dbReference type="VEuPathDB" id="FungiDB:GGTG_12226"/>
<feature type="compositionally biased region" description="Pro residues" evidence="18">
    <location>
        <begin position="217"/>
        <end position="227"/>
    </location>
</feature>
<keyword evidence="8" id="KW-0519">Myristate</keyword>
<reference evidence="23" key="1">
    <citation type="submission" date="2010-07" db="EMBL/GenBank/DDBJ databases">
        <title>The genome sequence of Gaeumannomyces graminis var. tritici strain R3-111a-1.</title>
        <authorList>
            <consortium name="The Broad Institute Genome Sequencing Platform"/>
            <person name="Ma L.-J."/>
            <person name="Dead R."/>
            <person name="Young S."/>
            <person name="Zeng Q."/>
            <person name="Koehrsen M."/>
            <person name="Alvarado L."/>
            <person name="Berlin A."/>
            <person name="Chapman S.B."/>
            <person name="Chen Z."/>
            <person name="Freedman E."/>
            <person name="Gellesch M."/>
            <person name="Goldberg J."/>
            <person name="Griggs A."/>
            <person name="Gujja S."/>
            <person name="Heilman E.R."/>
            <person name="Heiman D."/>
            <person name="Hepburn T."/>
            <person name="Howarth C."/>
            <person name="Jen D."/>
            <person name="Larson L."/>
            <person name="Mehta T."/>
            <person name="Neiman D."/>
            <person name="Pearson M."/>
            <person name="Roberts A."/>
            <person name="Saif S."/>
            <person name="Shea T."/>
            <person name="Shenoy N."/>
            <person name="Sisk P."/>
            <person name="Stolte C."/>
            <person name="Sykes S."/>
            <person name="Walk T."/>
            <person name="White J."/>
            <person name="Yandava C."/>
            <person name="Haas B."/>
            <person name="Nusbaum C."/>
            <person name="Birren B."/>
        </authorList>
    </citation>
    <scope>NUCLEOTIDE SEQUENCE [LARGE SCALE GENOMIC DNA]</scope>
    <source>
        <strain evidence="23">R3-111a-1</strain>
    </source>
</reference>
<dbReference type="SMART" id="SM00064">
    <property type="entry name" value="FYVE"/>
    <property type="match status" value="1"/>
</dbReference>
<keyword evidence="23" id="KW-1185">Reference proteome</keyword>
<dbReference type="SUPFAM" id="SSF57850">
    <property type="entry name" value="RING/U-box"/>
    <property type="match status" value="1"/>
</dbReference>
<dbReference type="PROSITE" id="PS50089">
    <property type="entry name" value="ZF_RING_2"/>
    <property type="match status" value="1"/>
</dbReference>
<dbReference type="InterPro" id="IPR011011">
    <property type="entry name" value="Znf_FYVE_PHD"/>
</dbReference>